<feature type="domain" description="CREG-like beta-barrel" evidence="3">
    <location>
        <begin position="25"/>
        <end position="157"/>
    </location>
</feature>
<dbReference type="GO" id="GO:0005737">
    <property type="term" value="C:cytoplasm"/>
    <property type="evidence" value="ECO:0007669"/>
    <property type="project" value="UniProtKB-ARBA"/>
</dbReference>
<feature type="domain" description="DUF2470" evidence="2">
    <location>
        <begin position="179"/>
        <end position="246"/>
    </location>
</feature>
<reference evidence="4 5" key="1">
    <citation type="submission" date="2018-09" db="EMBL/GenBank/DDBJ databases">
        <authorList>
            <person name="Grouzdev D.S."/>
            <person name="Krutkina M.S."/>
        </authorList>
    </citation>
    <scope>NUCLEOTIDE SEQUENCE [LARGE SCALE GENOMIC DNA]</scope>
    <source>
        <strain evidence="4 5">RmlP001</strain>
    </source>
</reference>
<accession>A0A4Q2RGR7</accession>
<keyword evidence="5" id="KW-1185">Reference proteome</keyword>
<feature type="region of interest" description="Disordered" evidence="1">
    <location>
        <begin position="1"/>
        <end position="22"/>
    </location>
</feature>
<name>A0A4Q2RGR7_9HYPH</name>
<dbReference type="InterPro" id="IPR055343">
    <property type="entry name" value="CREG_beta-barrel"/>
</dbReference>
<reference evidence="4 5" key="2">
    <citation type="submission" date="2019-02" db="EMBL/GenBank/DDBJ databases">
        <title>'Lichenibacterium ramalinii' gen. nov. sp. nov., 'Lichenibacterium minor' gen. nov. sp. nov.</title>
        <authorList>
            <person name="Pankratov T."/>
        </authorList>
    </citation>
    <scope>NUCLEOTIDE SEQUENCE [LARGE SCALE GENOMIC DNA]</scope>
    <source>
        <strain evidence="4 5">RmlP001</strain>
    </source>
</reference>
<evidence type="ECO:0000259" key="2">
    <source>
        <dbReference type="Pfam" id="PF10615"/>
    </source>
</evidence>
<evidence type="ECO:0000313" key="4">
    <source>
        <dbReference type="EMBL" id="RYB06253.1"/>
    </source>
</evidence>
<dbReference type="PANTHER" id="PTHR13343:SF17">
    <property type="entry name" value="CELLULAR REPRESSOR OF E1A-STIMULATED GENES, ISOFORM A"/>
    <property type="match status" value="1"/>
</dbReference>
<dbReference type="Pfam" id="PF10615">
    <property type="entry name" value="DUF2470"/>
    <property type="match status" value="1"/>
</dbReference>
<dbReference type="InterPro" id="IPR019595">
    <property type="entry name" value="DUF2470"/>
</dbReference>
<comment type="caution">
    <text evidence="4">The sequence shown here is derived from an EMBL/GenBank/DDBJ whole genome shotgun (WGS) entry which is preliminary data.</text>
</comment>
<dbReference type="PANTHER" id="PTHR13343">
    <property type="entry name" value="CREG1 PROTEIN"/>
    <property type="match status" value="1"/>
</dbReference>
<evidence type="ECO:0000313" key="5">
    <source>
        <dbReference type="Proteomes" id="UP000289411"/>
    </source>
</evidence>
<dbReference type="Pfam" id="PF13883">
    <property type="entry name" value="CREG_beta-barrel"/>
    <property type="match status" value="1"/>
</dbReference>
<dbReference type="SUPFAM" id="SSF50475">
    <property type="entry name" value="FMN-binding split barrel"/>
    <property type="match status" value="1"/>
</dbReference>
<sequence>MSDDEASPPAAAPPAPESPYGARDAARRLLRTVRSGALATLTPEGAPYASLVSVASLPDGSPVLPLSTLAVHTRHLLADPRCSLLLDSAGRGDPLTHPRLTLTGRAVQATPAERDAWRARFLRRHPRAEIYVDFGDFAFWRLEMGEARIIGGFGRIDTLAACDLTTDLSGAEALVAAETRAAEHMNTDHRDALRLYATTLGGAPDGDWRVVSLDPDGIDLGCGDATLRLAFPNRVTDPAALRRQLVLWAQAASPADGRPSP</sequence>
<dbReference type="OrthoDB" id="9814594at2"/>
<protein>
    <submittedName>
        <fullName evidence="4">HugZ family protein</fullName>
    </submittedName>
</protein>
<proteinExistence type="predicted"/>
<dbReference type="InterPro" id="IPR037119">
    <property type="entry name" value="Haem_oxidase_HugZ-like_sf"/>
</dbReference>
<dbReference type="InterPro" id="IPR012349">
    <property type="entry name" value="Split_barrel_FMN-bd"/>
</dbReference>
<organism evidence="4 5">
    <name type="scientific">Lichenibacterium ramalinae</name>
    <dbReference type="NCBI Taxonomy" id="2316527"/>
    <lineage>
        <taxon>Bacteria</taxon>
        <taxon>Pseudomonadati</taxon>
        <taxon>Pseudomonadota</taxon>
        <taxon>Alphaproteobacteria</taxon>
        <taxon>Hyphomicrobiales</taxon>
        <taxon>Lichenihabitantaceae</taxon>
        <taxon>Lichenibacterium</taxon>
    </lineage>
</organism>
<dbReference type="RefSeq" id="WP_129218188.1">
    <property type="nucleotide sequence ID" value="NZ_QYBC01000004.1"/>
</dbReference>
<dbReference type="EMBL" id="QYBC01000004">
    <property type="protein sequence ID" value="RYB06253.1"/>
    <property type="molecule type" value="Genomic_DNA"/>
</dbReference>
<gene>
    <name evidence="4" type="ORF">D3272_05670</name>
</gene>
<evidence type="ECO:0000259" key="3">
    <source>
        <dbReference type="Pfam" id="PF13883"/>
    </source>
</evidence>
<dbReference type="Proteomes" id="UP000289411">
    <property type="component" value="Unassembled WGS sequence"/>
</dbReference>
<dbReference type="Gene3D" id="3.20.180.10">
    <property type="entry name" value="PNP-oxidase-like"/>
    <property type="match status" value="1"/>
</dbReference>
<dbReference type="Gene3D" id="2.30.110.10">
    <property type="entry name" value="Electron Transport, Fmn-binding Protein, Chain A"/>
    <property type="match status" value="1"/>
</dbReference>
<dbReference type="AlphaFoldDB" id="A0A4Q2RGR7"/>
<evidence type="ECO:0000256" key="1">
    <source>
        <dbReference type="SAM" id="MobiDB-lite"/>
    </source>
</evidence>